<dbReference type="AlphaFoldDB" id="A0A369KF29"/>
<keyword evidence="2" id="KW-1185">Reference proteome</keyword>
<reference evidence="1 2" key="1">
    <citation type="submission" date="2018-07" db="EMBL/GenBank/DDBJ databases">
        <title>Comparative genomics of the Candidatus Parilichlamydiaceae reveals evidence of convergent evolution and genome reduction in the phylum Chlamydiae.</title>
        <authorList>
            <person name="Taylor-Brown A."/>
            <person name="Polkinghorne A."/>
        </authorList>
    </citation>
    <scope>NUCLEOTIDE SEQUENCE [LARGE SCALE GENOMIC DNA]</scope>
    <source>
        <strain evidence="1 2">Hat2</strain>
    </source>
</reference>
<sequence length="54" mass="6066">MTSTLALVPFGKGSFVVCFGTLFCRSIPWPFRVFIASRDKKIKDVISFGNYGYP</sequence>
<proteinExistence type="predicted"/>
<name>A0A369KF29_9BACT</name>
<comment type="caution">
    <text evidence="1">The sequence shown here is derived from an EMBL/GenBank/DDBJ whole genome shotgun (WGS) entry which is preliminary data.</text>
</comment>
<gene>
    <name evidence="1" type="ORF">HAT2_00592</name>
</gene>
<dbReference type="Proteomes" id="UP000253816">
    <property type="component" value="Unassembled WGS sequence"/>
</dbReference>
<protein>
    <submittedName>
        <fullName evidence="1">Uncharacterized protein</fullName>
    </submittedName>
</protein>
<accession>A0A369KF29</accession>
<evidence type="ECO:0000313" key="1">
    <source>
        <dbReference type="EMBL" id="RDB31305.1"/>
    </source>
</evidence>
<dbReference type="EMBL" id="QQBG01000021">
    <property type="protein sequence ID" value="RDB31305.1"/>
    <property type="molecule type" value="Genomic_DNA"/>
</dbReference>
<evidence type="ECO:0000313" key="2">
    <source>
        <dbReference type="Proteomes" id="UP000253816"/>
    </source>
</evidence>
<organism evidence="1 2">
    <name type="scientific">Candidatus Similichlamydia laticola</name>
    <dbReference type="NCBI Taxonomy" id="2170265"/>
    <lineage>
        <taxon>Bacteria</taxon>
        <taxon>Pseudomonadati</taxon>
        <taxon>Chlamydiota</taxon>
        <taxon>Chlamydiia</taxon>
        <taxon>Parachlamydiales</taxon>
        <taxon>Candidatus Parilichlamydiaceae</taxon>
        <taxon>Candidatus Similichlamydia</taxon>
    </lineage>
</organism>